<name>A0A327Z8H9_9ACTN</name>
<organism evidence="2 3">
    <name type="scientific">Actinoplanes lutulentus</name>
    <dbReference type="NCBI Taxonomy" id="1287878"/>
    <lineage>
        <taxon>Bacteria</taxon>
        <taxon>Bacillati</taxon>
        <taxon>Actinomycetota</taxon>
        <taxon>Actinomycetes</taxon>
        <taxon>Micromonosporales</taxon>
        <taxon>Micromonosporaceae</taxon>
        <taxon>Actinoplanes</taxon>
    </lineage>
</organism>
<proteinExistence type="predicted"/>
<dbReference type="RefSeq" id="WP_181557936.1">
    <property type="nucleotide sequence ID" value="NZ_JACHWI010000011.1"/>
</dbReference>
<accession>A0A327Z8H9</accession>
<evidence type="ECO:0000256" key="1">
    <source>
        <dbReference type="SAM" id="MobiDB-lite"/>
    </source>
</evidence>
<gene>
    <name evidence="2" type="ORF">B0I29_11156</name>
</gene>
<dbReference type="Proteomes" id="UP000249341">
    <property type="component" value="Unassembled WGS sequence"/>
</dbReference>
<evidence type="ECO:0000313" key="2">
    <source>
        <dbReference type="EMBL" id="RAK34457.1"/>
    </source>
</evidence>
<dbReference type="EMBL" id="QLMJ01000011">
    <property type="protein sequence ID" value="RAK34457.1"/>
    <property type="molecule type" value="Genomic_DNA"/>
</dbReference>
<feature type="region of interest" description="Disordered" evidence="1">
    <location>
        <begin position="29"/>
        <end position="58"/>
    </location>
</feature>
<sequence length="58" mass="5690">MSTSEGTQTMGAGLVVAAPFAILAALAGGGVPDPHGDGRSKSKACRPAAARARRAVRA</sequence>
<evidence type="ECO:0000313" key="3">
    <source>
        <dbReference type="Proteomes" id="UP000249341"/>
    </source>
</evidence>
<comment type="caution">
    <text evidence="2">The sequence shown here is derived from an EMBL/GenBank/DDBJ whole genome shotgun (WGS) entry which is preliminary data.</text>
</comment>
<dbReference type="AlphaFoldDB" id="A0A327Z8H9"/>
<reference evidence="2 3" key="1">
    <citation type="submission" date="2018-06" db="EMBL/GenBank/DDBJ databases">
        <title>Genomic Encyclopedia of Type Strains, Phase III (KMG-III): the genomes of soil and plant-associated and newly described type strains.</title>
        <authorList>
            <person name="Whitman W."/>
        </authorList>
    </citation>
    <scope>NUCLEOTIDE SEQUENCE [LARGE SCALE GENOMIC DNA]</scope>
    <source>
        <strain evidence="2 3">CGMCC 4.7090</strain>
    </source>
</reference>
<protein>
    <submittedName>
        <fullName evidence="2">Uncharacterized protein</fullName>
    </submittedName>
</protein>
<keyword evidence="3" id="KW-1185">Reference proteome</keyword>